<dbReference type="PANTHER" id="PTHR48051:SF1">
    <property type="entry name" value="RAS SUPPRESSOR PROTEIN 1"/>
    <property type="match status" value="1"/>
</dbReference>
<keyword evidence="2" id="KW-0677">Repeat</keyword>
<dbReference type="OrthoDB" id="1668230at2759"/>
<evidence type="ECO:0000256" key="1">
    <source>
        <dbReference type="ARBA" id="ARBA00022614"/>
    </source>
</evidence>
<dbReference type="Gramene" id="Mp7g02480.1">
    <property type="protein sequence ID" value="Mp7g02480.1.cds"/>
    <property type="gene ID" value="Mp7g02480"/>
</dbReference>
<dbReference type="InterPro" id="IPR050216">
    <property type="entry name" value="LRR_domain-containing"/>
</dbReference>
<dbReference type="InterPro" id="IPR001611">
    <property type="entry name" value="Leu-rich_rpt"/>
</dbReference>
<dbReference type="InterPro" id="IPR032675">
    <property type="entry name" value="LRR_dom_sf"/>
</dbReference>
<evidence type="ECO:0000256" key="2">
    <source>
        <dbReference type="ARBA" id="ARBA00022737"/>
    </source>
</evidence>
<evidence type="ECO:0000313" key="4">
    <source>
        <dbReference type="EMBL" id="PTQ33492.1"/>
    </source>
</evidence>
<dbReference type="Proteomes" id="UP000244005">
    <property type="component" value="Unassembled WGS sequence"/>
</dbReference>
<dbReference type="GO" id="GO:0005737">
    <property type="term" value="C:cytoplasm"/>
    <property type="evidence" value="ECO:0000318"/>
    <property type="project" value="GO_Central"/>
</dbReference>
<dbReference type="Pfam" id="PF23598">
    <property type="entry name" value="LRR_14"/>
    <property type="match status" value="1"/>
</dbReference>
<name>A0A2R6WI18_MARPO</name>
<dbReference type="InterPro" id="IPR055414">
    <property type="entry name" value="LRR_R13L4/SHOC2-like"/>
</dbReference>
<dbReference type="AlphaFoldDB" id="A0A2R6WI18"/>
<dbReference type="SUPFAM" id="SSF52058">
    <property type="entry name" value="L domain-like"/>
    <property type="match status" value="1"/>
</dbReference>
<keyword evidence="5" id="KW-1185">Reference proteome</keyword>
<sequence length="386" mass="43794">MNWWSFHILRLCTTLNGGRNIIRIIRETWSSLQSLCSYKVYEMGVGQVEKRRKNLPVVETSQSALQDAHRSFEASGKMLSDADATPDRRRKKNQQTNGLYKWLTEAARRGFFFFNKSDSRGLILQPETVPVAIGDIGPVRAKRLKFLGLSRCQLRLLPEFVSGLVRLESLQLQHNHLKTLPDWIGNLTQLKYLDVSGNLLKHLPDGLGKCRSLLEFDANLNQLESLPCTLGRLEKLEKLHVHINNLKSLPPSCSNLKSLRYVDLRFNKLQELPKCIGDLQPLDFQGCDMDGLPEFIDLSFSEKSSDLQTESPAFSAEITIYNYLSNSEQGKDLSKCFEGQLTNMSMILLLDGNPVSVPPIKTMYITGCATLERYTQQDLVDSDPRK</sequence>
<accession>A0A2R6WI18</accession>
<keyword evidence="1" id="KW-0433">Leucine-rich repeat</keyword>
<dbReference type="OMA" id="YMIRLTH"/>
<organism evidence="4 5">
    <name type="scientific">Marchantia polymorpha</name>
    <name type="common">Common liverwort</name>
    <name type="synonym">Marchantia aquatica</name>
    <dbReference type="NCBI Taxonomy" id="3197"/>
    <lineage>
        <taxon>Eukaryota</taxon>
        <taxon>Viridiplantae</taxon>
        <taxon>Streptophyta</taxon>
        <taxon>Embryophyta</taxon>
        <taxon>Marchantiophyta</taxon>
        <taxon>Marchantiopsida</taxon>
        <taxon>Marchantiidae</taxon>
        <taxon>Marchantiales</taxon>
        <taxon>Marchantiaceae</taxon>
        <taxon>Marchantia</taxon>
    </lineage>
</organism>
<proteinExistence type="predicted"/>
<dbReference type="PANTHER" id="PTHR48051">
    <property type="match status" value="1"/>
</dbReference>
<evidence type="ECO:0000313" key="5">
    <source>
        <dbReference type="Proteomes" id="UP000244005"/>
    </source>
</evidence>
<dbReference type="SMART" id="SM00364">
    <property type="entry name" value="LRR_BAC"/>
    <property type="match status" value="6"/>
</dbReference>
<dbReference type="PROSITE" id="PS51450">
    <property type="entry name" value="LRR"/>
    <property type="match status" value="1"/>
</dbReference>
<dbReference type="InterPro" id="IPR003591">
    <property type="entry name" value="Leu-rich_rpt_typical-subtyp"/>
</dbReference>
<feature type="domain" description="Disease resistance R13L4/SHOC-2-like LRR" evidence="3">
    <location>
        <begin position="143"/>
        <end position="246"/>
    </location>
</feature>
<dbReference type="Gene3D" id="3.80.10.10">
    <property type="entry name" value="Ribonuclease Inhibitor"/>
    <property type="match status" value="1"/>
</dbReference>
<protein>
    <recommendedName>
        <fullName evidence="3">Disease resistance R13L4/SHOC-2-like LRR domain-containing protein</fullName>
    </recommendedName>
</protein>
<dbReference type="SMART" id="SM00369">
    <property type="entry name" value="LRR_TYP"/>
    <property type="match status" value="4"/>
</dbReference>
<dbReference type="EMBL" id="KZ772760">
    <property type="protein sequence ID" value="PTQ33492.1"/>
    <property type="molecule type" value="Genomic_DNA"/>
</dbReference>
<evidence type="ECO:0000259" key="3">
    <source>
        <dbReference type="Pfam" id="PF23598"/>
    </source>
</evidence>
<reference evidence="5" key="1">
    <citation type="journal article" date="2017" name="Cell">
        <title>Insights into land plant evolution garnered from the Marchantia polymorpha genome.</title>
        <authorList>
            <person name="Bowman J.L."/>
            <person name="Kohchi T."/>
            <person name="Yamato K.T."/>
            <person name="Jenkins J."/>
            <person name="Shu S."/>
            <person name="Ishizaki K."/>
            <person name="Yamaoka S."/>
            <person name="Nishihama R."/>
            <person name="Nakamura Y."/>
            <person name="Berger F."/>
            <person name="Adam C."/>
            <person name="Aki S.S."/>
            <person name="Althoff F."/>
            <person name="Araki T."/>
            <person name="Arteaga-Vazquez M.A."/>
            <person name="Balasubrmanian S."/>
            <person name="Barry K."/>
            <person name="Bauer D."/>
            <person name="Boehm C.R."/>
            <person name="Briginshaw L."/>
            <person name="Caballero-Perez J."/>
            <person name="Catarino B."/>
            <person name="Chen F."/>
            <person name="Chiyoda S."/>
            <person name="Chovatia M."/>
            <person name="Davies K.M."/>
            <person name="Delmans M."/>
            <person name="Demura T."/>
            <person name="Dierschke T."/>
            <person name="Dolan L."/>
            <person name="Dorantes-Acosta A.E."/>
            <person name="Eklund D.M."/>
            <person name="Florent S.N."/>
            <person name="Flores-Sandoval E."/>
            <person name="Fujiyama A."/>
            <person name="Fukuzawa H."/>
            <person name="Galik B."/>
            <person name="Grimanelli D."/>
            <person name="Grimwood J."/>
            <person name="Grossniklaus U."/>
            <person name="Hamada T."/>
            <person name="Haseloff J."/>
            <person name="Hetherington A.J."/>
            <person name="Higo A."/>
            <person name="Hirakawa Y."/>
            <person name="Hundley H.N."/>
            <person name="Ikeda Y."/>
            <person name="Inoue K."/>
            <person name="Inoue S.I."/>
            <person name="Ishida S."/>
            <person name="Jia Q."/>
            <person name="Kakita M."/>
            <person name="Kanazawa T."/>
            <person name="Kawai Y."/>
            <person name="Kawashima T."/>
            <person name="Kennedy M."/>
            <person name="Kinose K."/>
            <person name="Kinoshita T."/>
            <person name="Kohara Y."/>
            <person name="Koide E."/>
            <person name="Komatsu K."/>
            <person name="Kopischke S."/>
            <person name="Kubo M."/>
            <person name="Kyozuka J."/>
            <person name="Lagercrantz U."/>
            <person name="Lin S.S."/>
            <person name="Lindquist E."/>
            <person name="Lipzen A.M."/>
            <person name="Lu C.W."/>
            <person name="De Luna E."/>
            <person name="Martienssen R.A."/>
            <person name="Minamino N."/>
            <person name="Mizutani M."/>
            <person name="Mizutani M."/>
            <person name="Mochizuki N."/>
            <person name="Monte I."/>
            <person name="Mosher R."/>
            <person name="Nagasaki H."/>
            <person name="Nakagami H."/>
            <person name="Naramoto S."/>
            <person name="Nishitani K."/>
            <person name="Ohtani M."/>
            <person name="Okamoto T."/>
            <person name="Okumura M."/>
            <person name="Phillips J."/>
            <person name="Pollak B."/>
            <person name="Reinders A."/>
            <person name="Rovekamp M."/>
            <person name="Sano R."/>
            <person name="Sawa S."/>
            <person name="Schmid M.W."/>
            <person name="Shirakawa M."/>
            <person name="Solano R."/>
            <person name="Spunde A."/>
            <person name="Suetsugu N."/>
            <person name="Sugano S."/>
            <person name="Sugiyama A."/>
            <person name="Sun R."/>
            <person name="Suzuki Y."/>
            <person name="Takenaka M."/>
            <person name="Takezawa D."/>
            <person name="Tomogane H."/>
            <person name="Tsuzuki M."/>
            <person name="Ueda T."/>
            <person name="Umeda M."/>
            <person name="Ward J.M."/>
            <person name="Watanabe Y."/>
            <person name="Yazaki K."/>
            <person name="Yokoyama R."/>
            <person name="Yoshitake Y."/>
            <person name="Yotsui I."/>
            <person name="Zachgo S."/>
            <person name="Schmutz J."/>
        </authorList>
    </citation>
    <scope>NUCLEOTIDE SEQUENCE [LARGE SCALE GENOMIC DNA]</scope>
    <source>
        <strain evidence="5">Tak-1</strain>
    </source>
</reference>
<gene>
    <name evidence="4" type="ORF">MARPO_0088s0038</name>
</gene>